<evidence type="ECO:0000313" key="2">
    <source>
        <dbReference type="Proteomes" id="UP000297597"/>
    </source>
</evidence>
<dbReference type="InterPro" id="IPR016039">
    <property type="entry name" value="Thiolase-like"/>
</dbReference>
<dbReference type="NCBIfam" id="NF006160">
    <property type="entry name" value="PRK08304.1"/>
    <property type="match status" value="1"/>
</dbReference>
<comment type="caution">
    <text evidence="1">The sequence shown here is derived from an EMBL/GenBank/DDBJ whole genome shotgun (WGS) entry which is preliminary data.</text>
</comment>
<organism evidence="1 2">
    <name type="scientific">Pelotomaculum propionicicum</name>
    <dbReference type="NCBI Taxonomy" id="258475"/>
    <lineage>
        <taxon>Bacteria</taxon>
        <taxon>Bacillati</taxon>
        <taxon>Bacillota</taxon>
        <taxon>Clostridia</taxon>
        <taxon>Eubacteriales</taxon>
        <taxon>Desulfotomaculaceae</taxon>
        <taxon>Pelotomaculum</taxon>
    </lineage>
</organism>
<dbReference type="InterPro" id="IPR038369">
    <property type="entry name" value="SpoVAD_sf"/>
</dbReference>
<proteinExistence type="predicted"/>
<dbReference type="InterPro" id="IPR010894">
    <property type="entry name" value="SpoVAD"/>
</dbReference>
<protein>
    <submittedName>
        <fullName evidence="1">Stage V sporulation protein AD</fullName>
    </submittedName>
</protein>
<accession>A0A4Y7RMM2</accession>
<dbReference type="EMBL" id="QFFZ01000033">
    <property type="protein sequence ID" value="TEB10071.1"/>
    <property type="molecule type" value="Genomic_DNA"/>
</dbReference>
<name>A0A4Y7RMM2_9FIRM</name>
<dbReference type="NCBIfam" id="TIGR02845">
    <property type="entry name" value="spore_V_AD"/>
    <property type="match status" value="1"/>
</dbReference>
<reference evidence="1 2" key="1">
    <citation type="journal article" date="2018" name="Environ. Microbiol.">
        <title>Novel energy conservation strategies and behaviour of Pelotomaculum schinkii driving syntrophic propionate catabolism.</title>
        <authorList>
            <person name="Hidalgo-Ahumada C.A.P."/>
            <person name="Nobu M.K."/>
            <person name="Narihiro T."/>
            <person name="Tamaki H."/>
            <person name="Liu W.T."/>
            <person name="Kamagata Y."/>
            <person name="Stams A.J.M."/>
            <person name="Imachi H."/>
            <person name="Sousa D.Z."/>
        </authorList>
    </citation>
    <scope>NUCLEOTIDE SEQUENCE [LARGE SCALE GENOMIC DNA]</scope>
    <source>
        <strain evidence="1 2">MGP</strain>
    </source>
</reference>
<dbReference type="AlphaFoldDB" id="A0A4Y7RMM2"/>
<dbReference type="PIRSF" id="PIRSF011570">
    <property type="entry name" value="SpoVAD"/>
    <property type="match status" value="1"/>
</dbReference>
<evidence type="ECO:0000313" key="1">
    <source>
        <dbReference type="EMBL" id="TEB10071.1"/>
    </source>
</evidence>
<dbReference type="SUPFAM" id="SSF53901">
    <property type="entry name" value="Thiolase-like"/>
    <property type="match status" value="1"/>
</dbReference>
<dbReference type="OrthoDB" id="9770068at2"/>
<sequence>MGVFKKNGSQTVWFENPPVIISTASVVGPQEGEGPLGKTFDKVFYDTYCDEETWEKAEQRLMLEAMKKALQKANLQEKDIDFMLAGDLLNQIVSANFTASALSIPFLGLYGACSTMYEGMALGAMLIDGGFAARVLVGASSHYSTAERQFRFPTELGVQRPMTAQWTVTGAGAVVLAEKGSGPVITHATIGRVIDMGQADPQDMGAVMAPAAADTIVRHLQDTGRAYDYYDLIYTGDLGTYGKKLADHLLRQQGYDISDRFTDCGILIYSGAQDVHAGGSGCGCSAVVTCGYLIEKLKDGSYKRLLGIGTGSLHSPCSVQQGSTIPGIGHALVIEAR</sequence>
<dbReference type="NCBIfam" id="NF009069">
    <property type="entry name" value="PRK12404.1"/>
    <property type="match status" value="1"/>
</dbReference>
<dbReference type="Gene3D" id="3.40.47.40">
    <property type="entry name" value="Stage V sporulation protein AD"/>
    <property type="match status" value="1"/>
</dbReference>
<dbReference type="GO" id="GO:0016746">
    <property type="term" value="F:acyltransferase activity"/>
    <property type="evidence" value="ECO:0007669"/>
    <property type="project" value="InterPro"/>
</dbReference>
<dbReference type="Proteomes" id="UP000297597">
    <property type="component" value="Unassembled WGS sequence"/>
</dbReference>
<dbReference type="RefSeq" id="WP_134214476.1">
    <property type="nucleotide sequence ID" value="NZ_QFFZ01000033.1"/>
</dbReference>
<dbReference type="Pfam" id="PF07451">
    <property type="entry name" value="SpoVAD"/>
    <property type="match status" value="1"/>
</dbReference>
<gene>
    <name evidence="1" type="primary">spoVAD_2</name>
    <name evidence="1" type="ORF">Pmgp_02664</name>
</gene>
<keyword evidence="2" id="KW-1185">Reference proteome</keyword>